<accession>A0AAV6TS36</accession>
<name>A0AAV6TS36_9ARAC</name>
<comment type="caution">
    <text evidence="1">The sequence shown here is derived from an EMBL/GenBank/DDBJ whole genome shotgun (WGS) entry which is preliminary data.</text>
</comment>
<dbReference type="Proteomes" id="UP000827092">
    <property type="component" value="Unassembled WGS sequence"/>
</dbReference>
<proteinExistence type="predicted"/>
<dbReference type="AlphaFoldDB" id="A0AAV6TS36"/>
<reference evidence="1 2" key="1">
    <citation type="journal article" date="2022" name="Nat. Ecol. Evol.">
        <title>A masculinizing supergene underlies an exaggerated male reproductive morph in a spider.</title>
        <authorList>
            <person name="Hendrickx F."/>
            <person name="De Corte Z."/>
            <person name="Sonet G."/>
            <person name="Van Belleghem S.M."/>
            <person name="Kostlbacher S."/>
            <person name="Vangestel C."/>
        </authorList>
    </citation>
    <scope>NUCLEOTIDE SEQUENCE [LARGE SCALE GENOMIC DNA]</scope>
    <source>
        <strain evidence="1">W744_W776</strain>
    </source>
</reference>
<sequence length="73" mass="8350">MLLKVTHRAEAFIADTSVWFLCCWVDQKVVVKVTFISRSLAVHLRVESFVFSMIQIVVLKLCLLHEGFVTLIA</sequence>
<keyword evidence="2" id="KW-1185">Reference proteome</keyword>
<evidence type="ECO:0000313" key="2">
    <source>
        <dbReference type="Proteomes" id="UP000827092"/>
    </source>
</evidence>
<gene>
    <name evidence="1" type="ORF">JTE90_017432</name>
</gene>
<organism evidence="1 2">
    <name type="scientific">Oedothorax gibbosus</name>
    <dbReference type="NCBI Taxonomy" id="931172"/>
    <lineage>
        <taxon>Eukaryota</taxon>
        <taxon>Metazoa</taxon>
        <taxon>Ecdysozoa</taxon>
        <taxon>Arthropoda</taxon>
        <taxon>Chelicerata</taxon>
        <taxon>Arachnida</taxon>
        <taxon>Araneae</taxon>
        <taxon>Araneomorphae</taxon>
        <taxon>Entelegynae</taxon>
        <taxon>Araneoidea</taxon>
        <taxon>Linyphiidae</taxon>
        <taxon>Erigoninae</taxon>
        <taxon>Oedothorax</taxon>
    </lineage>
</organism>
<dbReference type="EMBL" id="JAFNEN010001132">
    <property type="protein sequence ID" value="KAG8174837.1"/>
    <property type="molecule type" value="Genomic_DNA"/>
</dbReference>
<protein>
    <submittedName>
        <fullName evidence="1">Uncharacterized protein</fullName>
    </submittedName>
</protein>
<evidence type="ECO:0000313" key="1">
    <source>
        <dbReference type="EMBL" id="KAG8174837.1"/>
    </source>
</evidence>